<dbReference type="AlphaFoldDB" id="A0A1W0E4P6"/>
<dbReference type="SUPFAM" id="SSF54928">
    <property type="entry name" value="RNA-binding domain, RBD"/>
    <property type="match status" value="1"/>
</dbReference>
<dbReference type="SMART" id="SM00360">
    <property type="entry name" value="RRM"/>
    <property type="match status" value="1"/>
</dbReference>
<protein>
    <submittedName>
        <fullName evidence="3">Cstf2</fullName>
    </submittedName>
</protein>
<dbReference type="Pfam" id="PF14327">
    <property type="entry name" value="CSTF2_hinge"/>
    <property type="match status" value="1"/>
</dbReference>
<evidence type="ECO:0000256" key="1">
    <source>
        <dbReference type="PROSITE-ProRule" id="PRU00176"/>
    </source>
</evidence>
<dbReference type="Pfam" id="PF00076">
    <property type="entry name" value="RRM_1"/>
    <property type="match status" value="1"/>
</dbReference>
<name>A0A1W0E4P6_9MICR</name>
<proteinExistence type="predicted"/>
<dbReference type="InterPro" id="IPR000504">
    <property type="entry name" value="RRM_dom"/>
</dbReference>
<dbReference type="PROSITE" id="PS50102">
    <property type="entry name" value="RRM"/>
    <property type="match status" value="1"/>
</dbReference>
<dbReference type="STRING" id="646526.A0A1W0E4P6"/>
<organism evidence="3 4">
    <name type="scientific">Ecytonucleospora hepatopenaei</name>
    <dbReference type="NCBI Taxonomy" id="646526"/>
    <lineage>
        <taxon>Eukaryota</taxon>
        <taxon>Fungi</taxon>
        <taxon>Fungi incertae sedis</taxon>
        <taxon>Microsporidia</taxon>
        <taxon>Enterocytozoonidae</taxon>
        <taxon>Ecytonucleospora</taxon>
    </lineage>
</organism>
<dbReference type="InterPro" id="IPR012677">
    <property type="entry name" value="Nucleotide-bd_a/b_plait_sf"/>
</dbReference>
<dbReference type="VEuPathDB" id="MicrosporidiaDB:EHP00_846"/>
<dbReference type="Proteomes" id="UP000192758">
    <property type="component" value="Unassembled WGS sequence"/>
</dbReference>
<accession>A0A1W0E4P6</accession>
<evidence type="ECO:0000313" key="4">
    <source>
        <dbReference type="Proteomes" id="UP000192758"/>
    </source>
</evidence>
<comment type="caution">
    <text evidence="3">The sequence shown here is derived from an EMBL/GenBank/DDBJ whole genome shotgun (WGS) entry which is preliminary data.</text>
</comment>
<dbReference type="GO" id="GO:0003729">
    <property type="term" value="F:mRNA binding"/>
    <property type="evidence" value="ECO:0007669"/>
    <property type="project" value="TreeGrafter"/>
</dbReference>
<reference evidence="3 4" key="1">
    <citation type="journal article" date="2017" name="Environ. Microbiol.">
        <title>Decay of the glycolytic pathway and adaptation to intranuclear parasitism within Enterocytozoonidae microsporidia.</title>
        <authorList>
            <person name="Wiredu Boakye D."/>
            <person name="Jaroenlak P."/>
            <person name="Prachumwat A."/>
            <person name="Williams T.A."/>
            <person name="Bateman K.S."/>
            <person name="Itsathitphaisarn O."/>
            <person name="Sritunyalucksana K."/>
            <person name="Paszkiewicz K.H."/>
            <person name="Moore K.A."/>
            <person name="Stentiford G.D."/>
            <person name="Williams B.A."/>
        </authorList>
    </citation>
    <scope>NUCLEOTIDE SEQUENCE [LARGE SCALE GENOMIC DNA]</scope>
    <source>
        <strain evidence="3 4">TH1</strain>
    </source>
</reference>
<dbReference type="PANTHER" id="PTHR45735">
    <property type="entry name" value="CLEAVAGE STIMULATION FACTOR SUBUNIT 2"/>
    <property type="match status" value="1"/>
</dbReference>
<dbReference type="InterPro" id="IPR025742">
    <property type="entry name" value="CSTF2_hinge"/>
</dbReference>
<gene>
    <name evidence="3" type="primary">Cstf2</name>
    <name evidence="3" type="ORF">EHP00_846</name>
</gene>
<dbReference type="OrthoDB" id="272703at2759"/>
<dbReference type="PANTHER" id="PTHR45735:SF2">
    <property type="entry name" value="CLEAVAGE STIMULATION FACTOR SUBUNIT 2"/>
    <property type="match status" value="1"/>
</dbReference>
<dbReference type="InterPro" id="IPR035979">
    <property type="entry name" value="RBD_domain_sf"/>
</dbReference>
<dbReference type="GO" id="GO:0005847">
    <property type="term" value="C:mRNA cleavage and polyadenylation specificity factor complex"/>
    <property type="evidence" value="ECO:0007669"/>
    <property type="project" value="TreeGrafter"/>
</dbReference>
<keyword evidence="4" id="KW-1185">Reference proteome</keyword>
<dbReference type="Gene3D" id="3.30.70.330">
    <property type="match status" value="1"/>
</dbReference>
<dbReference type="EMBL" id="MNPJ01000021">
    <property type="protein sequence ID" value="OQS54203.1"/>
    <property type="molecule type" value="Genomic_DNA"/>
</dbReference>
<sequence>MSGEKSGCTVFIGNIDFEVTEDEIINELSSVGRVVSYRHMYDKNTGKSKGYGFCEYESPEIAALALKKLKPIFNGRNAKLNYAENDLPNKIAVQNEEVREEYVIEQIIKSSDPEVLVYLKSLATNQPEYLKKTFLENPQLVCSCLQMLLENNSIKQNVIDLIYENLSITGNSDQIEHRIKTMTQAEIDKAPEFIRQKLIKIKLMLLRK</sequence>
<keyword evidence="1" id="KW-0694">RNA-binding</keyword>
<feature type="domain" description="RRM" evidence="2">
    <location>
        <begin position="8"/>
        <end position="85"/>
    </location>
</feature>
<evidence type="ECO:0000313" key="3">
    <source>
        <dbReference type="EMBL" id="OQS54203.1"/>
    </source>
</evidence>
<evidence type="ECO:0000259" key="2">
    <source>
        <dbReference type="PROSITE" id="PS50102"/>
    </source>
</evidence>